<organism evidence="1 2">
    <name type="scientific">Trifolium pratense</name>
    <name type="common">Red clover</name>
    <dbReference type="NCBI Taxonomy" id="57577"/>
    <lineage>
        <taxon>Eukaryota</taxon>
        <taxon>Viridiplantae</taxon>
        <taxon>Streptophyta</taxon>
        <taxon>Embryophyta</taxon>
        <taxon>Tracheophyta</taxon>
        <taxon>Spermatophyta</taxon>
        <taxon>Magnoliopsida</taxon>
        <taxon>eudicotyledons</taxon>
        <taxon>Gunneridae</taxon>
        <taxon>Pentapetalae</taxon>
        <taxon>rosids</taxon>
        <taxon>fabids</taxon>
        <taxon>Fabales</taxon>
        <taxon>Fabaceae</taxon>
        <taxon>Papilionoideae</taxon>
        <taxon>50 kb inversion clade</taxon>
        <taxon>NPAAA clade</taxon>
        <taxon>Hologalegina</taxon>
        <taxon>IRL clade</taxon>
        <taxon>Trifolieae</taxon>
        <taxon>Trifolium</taxon>
    </lineage>
</organism>
<accession>A0ACB0IR74</accession>
<evidence type="ECO:0000313" key="1">
    <source>
        <dbReference type="EMBL" id="CAJ2633362.1"/>
    </source>
</evidence>
<comment type="caution">
    <text evidence="1">The sequence shown here is derived from an EMBL/GenBank/DDBJ whole genome shotgun (WGS) entry which is preliminary data.</text>
</comment>
<sequence>MNLDIGISFEHRVREYGSSDGEETFHCLCRNSNFLHPRDSPFCSDLCHCNSDLSEINDEYSPPDYFLIWGKFLWPNFKIDHFRAYSYILFLLPTTNFRVGTIREHEEAKEHKFMRANLI</sequence>
<gene>
    <name evidence="1" type="ORF">MILVUS5_LOCUS4486</name>
</gene>
<protein>
    <submittedName>
        <fullName evidence="1">Uncharacterized protein</fullName>
    </submittedName>
</protein>
<keyword evidence="2" id="KW-1185">Reference proteome</keyword>
<reference evidence="1" key="1">
    <citation type="submission" date="2023-10" db="EMBL/GenBank/DDBJ databases">
        <authorList>
            <person name="Rodriguez Cubillos JULIANA M."/>
            <person name="De Vega J."/>
        </authorList>
    </citation>
    <scope>NUCLEOTIDE SEQUENCE</scope>
</reference>
<dbReference type="EMBL" id="CASHSV030000001">
    <property type="protein sequence ID" value="CAJ2633362.1"/>
    <property type="molecule type" value="Genomic_DNA"/>
</dbReference>
<proteinExistence type="predicted"/>
<dbReference type="Proteomes" id="UP001177021">
    <property type="component" value="Unassembled WGS sequence"/>
</dbReference>
<name>A0ACB0IR74_TRIPR</name>
<evidence type="ECO:0000313" key="2">
    <source>
        <dbReference type="Proteomes" id="UP001177021"/>
    </source>
</evidence>